<reference evidence="1" key="1">
    <citation type="submission" date="2021-01" db="EMBL/GenBank/DDBJ databases">
        <authorList>
            <consortium name="Genoscope - CEA"/>
            <person name="William W."/>
        </authorList>
    </citation>
    <scope>NUCLEOTIDE SEQUENCE</scope>
</reference>
<accession>A0A8S1KGV3</accession>
<dbReference type="AlphaFoldDB" id="A0A8S1KGV3"/>
<evidence type="ECO:0000313" key="2">
    <source>
        <dbReference type="Proteomes" id="UP000692954"/>
    </source>
</evidence>
<evidence type="ECO:0000313" key="1">
    <source>
        <dbReference type="EMBL" id="CAD8054750.1"/>
    </source>
</evidence>
<sequence length="336" mass="40138">MSLIVRNISSIREEWRQLMKKKIKKTKRKNQYTLPYKFDDEIQDVKQKDDSLLIVQNIPSTIPNNNVFRLKTNIQFSLEISKDYSLGQLFVDPHSNNYKIVRIDKRKNLIILTLDQIDRPITPPEVLYSIFRDRSSELAKAFMQYNNRNLDPTKCKQHTMQEMVDFESKIQGKPYAVYVNTYKDGIWKTFQKIFNQEQLKIYAISEEMLFHYCNETKLIPVSAFFDQNDKQLNVFYKMFKGIVGQQSIKRDYINYNGEQFTASLIVQCFFIYDKEKDILFDYTYFVTDCDQQWLSEMKVKQNELDYFNIKPNSCSTEESSFQEQLKRCGFKVLNQK</sequence>
<organism evidence="1 2">
    <name type="scientific">Paramecium sonneborni</name>
    <dbReference type="NCBI Taxonomy" id="65129"/>
    <lineage>
        <taxon>Eukaryota</taxon>
        <taxon>Sar</taxon>
        <taxon>Alveolata</taxon>
        <taxon>Ciliophora</taxon>
        <taxon>Intramacronucleata</taxon>
        <taxon>Oligohymenophorea</taxon>
        <taxon>Peniculida</taxon>
        <taxon>Parameciidae</taxon>
        <taxon>Paramecium</taxon>
    </lineage>
</organism>
<protein>
    <submittedName>
        <fullName evidence="1">Uncharacterized protein</fullName>
    </submittedName>
</protein>
<keyword evidence="2" id="KW-1185">Reference proteome</keyword>
<proteinExistence type="predicted"/>
<dbReference type="Proteomes" id="UP000692954">
    <property type="component" value="Unassembled WGS sequence"/>
</dbReference>
<comment type="caution">
    <text evidence="1">The sequence shown here is derived from an EMBL/GenBank/DDBJ whole genome shotgun (WGS) entry which is preliminary data.</text>
</comment>
<gene>
    <name evidence="1" type="ORF">PSON_ATCC_30995.1.T0080452</name>
</gene>
<name>A0A8S1KGV3_9CILI</name>
<dbReference type="OrthoDB" id="294945at2759"/>
<dbReference type="EMBL" id="CAJJDN010000008">
    <property type="protein sequence ID" value="CAD8054750.1"/>
    <property type="molecule type" value="Genomic_DNA"/>
</dbReference>